<reference evidence="1" key="1">
    <citation type="journal article" date="2020" name="Stud. Mycol.">
        <title>101 Dothideomycetes genomes: a test case for predicting lifestyles and emergence of pathogens.</title>
        <authorList>
            <person name="Haridas S."/>
            <person name="Albert R."/>
            <person name="Binder M."/>
            <person name="Bloem J."/>
            <person name="Labutti K."/>
            <person name="Salamov A."/>
            <person name="Andreopoulos B."/>
            <person name="Baker S."/>
            <person name="Barry K."/>
            <person name="Bills G."/>
            <person name="Bluhm B."/>
            <person name="Cannon C."/>
            <person name="Castanera R."/>
            <person name="Culley D."/>
            <person name="Daum C."/>
            <person name="Ezra D."/>
            <person name="Gonzalez J."/>
            <person name="Henrissat B."/>
            <person name="Kuo A."/>
            <person name="Liang C."/>
            <person name="Lipzen A."/>
            <person name="Lutzoni F."/>
            <person name="Magnuson J."/>
            <person name="Mondo S."/>
            <person name="Nolan M."/>
            <person name="Ohm R."/>
            <person name="Pangilinan J."/>
            <person name="Park H.-J."/>
            <person name="Ramirez L."/>
            <person name="Alfaro M."/>
            <person name="Sun H."/>
            <person name="Tritt A."/>
            <person name="Yoshinaga Y."/>
            <person name="Zwiers L.-H."/>
            <person name="Turgeon B."/>
            <person name="Goodwin S."/>
            <person name="Spatafora J."/>
            <person name="Crous P."/>
            <person name="Grigoriev I."/>
        </authorList>
    </citation>
    <scope>NUCLEOTIDE SEQUENCE</scope>
    <source>
        <strain evidence="1">CBS 119687</strain>
    </source>
</reference>
<evidence type="ECO:0000313" key="2">
    <source>
        <dbReference type="Proteomes" id="UP000799771"/>
    </source>
</evidence>
<dbReference type="OrthoDB" id="3029470at2759"/>
<dbReference type="EMBL" id="ML977526">
    <property type="protein sequence ID" value="KAF2123555.1"/>
    <property type="molecule type" value="Genomic_DNA"/>
</dbReference>
<dbReference type="GeneID" id="54413069"/>
<protein>
    <submittedName>
        <fullName evidence="1">Uncharacterized protein</fullName>
    </submittedName>
</protein>
<dbReference type="AlphaFoldDB" id="A0A6A5ZX06"/>
<keyword evidence="2" id="KW-1185">Reference proteome</keyword>
<evidence type="ECO:0000313" key="1">
    <source>
        <dbReference type="EMBL" id="KAF2123555.1"/>
    </source>
</evidence>
<sequence length="470" mass="52769">MAEWRISNEVPLRELDGLDHERCAALHNYVVELGWTQRGLALDTLDKCTWWQCYGGDAALASTAERLNTSVVSFLKAAWHGYAMDSALKPHRFHRYLGGLSSPEQLWRAIDYAEDEDNSNKPCYVLLYMANEALGATHPLGLVLNQGEATAMQHMSIRDTEITMNGRQLWLPLEIVLDTLVDLIEQGKILAVDATYSGEQERTEPWIMPSYTERDLEESLQAFQQLVDAIHDRMPSQPQSVEQGLLEMVTAGNPAILPANSFAHRFLAQCPRPAFTHIAPGLSIAQNQPFAPALGQAGANNLFPLLLFASTSSAHQEFRRAPWGEQVRESPFARDFNNISSYPAGLYLSESDPYGPHPFEDGCKLVLPFTLGSNAFARTSDGALIGEHVRREGDETAEIEPKSAELYQLGFNHFIAAHDVQLRYVLGKWLEMIEEGKWEVDEHGVVGGVEKWREADMEEHWAEYQLSMSW</sequence>
<dbReference type="RefSeq" id="XP_033517949.1">
    <property type="nucleotide sequence ID" value="XM_033672637.1"/>
</dbReference>
<proteinExistence type="predicted"/>
<accession>A0A6A5ZX06</accession>
<gene>
    <name evidence="1" type="ORF">P153DRAFT_426961</name>
</gene>
<organism evidence="1 2">
    <name type="scientific">Dothidotthia symphoricarpi CBS 119687</name>
    <dbReference type="NCBI Taxonomy" id="1392245"/>
    <lineage>
        <taxon>Eukaryota</taxon>
        <taxon>Fungi</taxon>
        <taxon>Dikarya</taxon>
        <taxon>Ascomycota</taxon>
        <taxon>Pezizomycotina</taxon>
        <taxon>Dothideomycetes</taxon>
        <taxon>Pleosporomycetidae</taxon>
        <taxon>Pleosporales</taxon>
        <taxon>Dothidotthiaceae</taxon>
        <taxon>Dothidotthia</taxon>
    </lineage>
</organism>
<name>A0A6A5ZX06_9PLEO</name>
<dbReference type="Proteomes" id="UP000799771">
    <property type="component" value="Unassembled WGS sequence"/>
</dbReference>